<dbReference type="InterPro" id="IPR000209">
    <property type="entry name" value="Peptidase_S8/S53_dom"/>
</dbReference>
<name>A0A370U0C4_9HELO</name>
<dbReference type="InterPro" id="IPR036852">
    <property type="entry name" value="Peptidase_S8/S53_dom_sf"/>
</dbReference>
<feature type="compositionally biased region" description="Gly residues" evidence="5">
    <location>
        <begin position="524"/>
        <end position="536"/>
    </location>
</feature>
<keyword evidence="3" id="KW-0720">Serine protease</keyword>
<feature type="compositionally biased region" description="Basic and acidic residues" evidence="5">
    <location>
        <begin position="106"/>
        <end position="115"/>
    </location>
</feature>
<evidence type="ECO:0000256" key="1">
    <source>
        <dbReference type="ARBA" id="ARBA00022670"/>
    </source>
</evidence>
<reference evidence="7 8" key="1">
    <citation type="journal article" date="2018" name="IMA Fungus">
        <title>IMA Genome-F 9: Draft genome sequence of Annulohypoxylon stygium, Aspergillus mulundensis, Berkeleyomyces basicola (syn. Thielaviopsis basicola), Ceratocystis smalleyi, two Cercospora beticola strains, Coleophoma cylindrospora, Fusarium fracticaudum, Phialophora cf. hyalina, and Morchella septimelata.</title>
        <authorList>
            <person name="Wingfield B.D."/>
            <person name="Bills G.F."/>
            <person name="Dong Y."/>
            <person name="Huang W."/>
            <person name="Nel W.J."/>
            <person name="Swalarsk-Parry B.S."/>
            <person name="Vaghefi N."/>
            <person name="Wilken P.M."/>
            <person name="An Z."/>
            <person name="de Beer Z.W."/>
            <person name="De Vos L."/>
            <person name="Chen L."/>
            <person name="Duong T.A."/>
            <person name="Gao Y."/>
            <person name="Hammerbacher A."/>
            <person name="Kikkert J.R."/>
            <person name="Li Y."/>
            <person name="Li H."/>
            <person name="Li K."/>
            <person name="Li Q."/>
            <person name="Liu X."/>
            <person name="Ma X."/>
            <person name="Naidoo K."/>
            <person name="Pethybridge S.J."/>
            <person name="Sun J."/>
            <person name="Steenkamp E.T."/>
            <person name="van der Nest M.A."/>
            <person name="van Wyk S."/>
            <person name="Wingfield M.J."/>
            <person name="Xiong C."/>
            <person name="Yue Q."/>
            <person name="Zhang X."/>
        </authorList>
    </citation>
    <scope>NUCLEOTIDE SEQUENCE [LARGE SCALE GENOMIC DNA]</scope>
    <source>
        <strain evidence="7 8">BP 5553</strain>
    </source>
</reference>
<evidence type="ECO:0000259" key="6">
    <source>
        <dbReference type="Pfam" id="PF00082"/>
    </source>
</evidence>
<evidence type="ECO:0000256" key="3">
    <source>
        <dbReference type="ARBA" id="ARBA00022825"/>
    </source>
</evidence>
<dbReference type="STRING" id="2656787.A0A370U0C4"/>
<sequence>MPEKKKRAAAEPDWASDSNPRDVFLIPQDPENNNDQARIRQLLKNRDTALAACNIPRGFQEIRATGLGFTAFYYVSGLGEQAKRFFASKAVGEVVIAYEIGQRSTTKRDASDKTPDNGFSLYHRKREDEEWSESGSEKDGNNNIRSPSDETAAVFNGTDAHLDRLLKRDIAADSDTNWHLSQISTPRGINFNDEDSLTKHSPNIADPSQGKFFWSFEDSLGRGQTIYIVEAGWMSASSEYAHVNPRALPFQTWGPAFAPSTANDEHGYLVANYAVGKTVGVAKNANLVHVPVKVKTTPVVGTESMIAAFVSIANDLVGKARDTAVVNISAGINRSNQYDPLILELMTLLMRKMEADLGVAFVAAAGNAPTVVDTIPQLLSGDMAGMLVVGATKPDGHAWEDSSFGSIVDAWAPGYLLPLPQANFLTTDPFKKDGTAVGTSFAAPQVAGLIAYLRGFSNYPGDKSPAAIKNVIVHIERRLSYSPEGENSDRPAQMIYNGQLRPGSNCGEPGAKRNLFGRQACPLPGGGGGGGGGPGTGPSRFGPPVVYRPGPAGPLCTEICGKLCSGYYCSPTPTGTPPDFLPPGTEPTPTAPPGQVCLSSTTTTVCNGGPRGDVCHETMACASFGTGPPITTPTTTSTSSGLPGLPDLPDLPPEEEPPYSGDGCASYSTTVRCNGSGGGQAACLTQALCVPTQPCVPTFAASGTPVCTDSEYPLCIRTVVRTRCARVIATPLLARDALPTATPTITSGFLAIRSPSPLSSPSLEAKPDPDSDSDSDSKVIEEEEEENEKRNDKEKNQTLSQPCEFQSPNPSGPAALFPRQEACGSANGGCDYLLFCDLCAKQEFVPCLDSHISAYTGPFEGTDVVATVKEDGVEVCNAQIHCGIWDNDCNGIADYDCGDSYRITWRWDQDV</sequence>
<feature type="compositionally biased region" description="Low complexity" evidence="5">
    <location>
        <begin position="627"/>
        <end position="648"/>
    </location>
</feature>
<evidence type="ECO:0000256" key="2">
    <source>
        <dbReference type="ARBA" id="ARBA00022801"/>
    </source>
</evidence>
<gene>
    <name evidence="7" type="ORF">BP5553_01205</name>
</gene>
<evidence type="ECO:0000313" key="8">
    <source>
        <dbReference type="Proteomes" id="UP000254866"/>
    </source>
</evidence>
<dbReference type="OrthoDB" id="1896086at2759"/>
<comment type="caution">
    <text evidence="4">Lacks conserved residue(s) required for the propagation of feature annotation.</text>
</comment>
<accession>A0A370U0C4</accession>
<feature type="compositionally biased region" description="Low complexity" evidence="5">
    <location>
        <begin position="754"/>
        <end position="763"/>
    </location>
</feature>
<dbReference type="PROSITE" id="PS00138">
    <property type="entry name" value="SUBTILASE_SER"/>
    <property type="match status" value="1"/>
</dbReference>
<keyword evidence="8" id="KW-1185">Reference proteome</keyword>
<proteinExistence type="inferred from homology"/>
<protein>
    <recommendedName>
        <fullName evidence="6">Peptidase S8/S53 domain-containing protein</fullName>
    </recommendedName>
</protein>
<feature type="region of interest" description="Disordered" evidence="5">
    <location>
        <begin position="1"/>
        <end position="21"/>
    </location>
</feature>
<dbReference type="EMBL" id="NPIC01000001">
    <property type="protein sequence ID" value="RDL41226.1"/>
    <property type="molecule type" value="Genomic_DNA"/>
</dbReference>
<evidence type="ECO:0000256" key="4">
    <source>
        <dbReference type="PROSITE-ProRule" id="PRU01240"/>
    </source>
</evidence>
<dbReference type="InterPro" id="IPR023828">
    <property type="entry name" value="Peptidase_S8_Ser-AS"/>
</dbReference>
<feature type="region of interest" description="Disordered" evidence="5">
    <location>
        <begin position="750"/>
        <end position="811"/>
    </location>
</feature>
<keyword evidence="2" id="KW-0378">Hydrolase</keyword>
<feature type="compositionally biased region" description="Basic and acidic residues" evidence="5">
    <location>
        <begin position="765"/>
        <end position="780"/>
    </location>
</feature>
<dbReference type="GO" id="GO:0006508">
    <property type="term" value="P:proteolysis"/>
    <property type="evidence" value="ECO:0007669"/>
    <property type="project" value="UniProtKB-KW"/>
</dbReference>
<dbReference type="RefSeq" id="XP_031873882.1">
    <property type="nucleotide sequence ID" value="XM_032009828.1"/>
</dbReference>
<dbReference type="Pfam" id="PF00082">
    <property type="entry name" value="Peptidase_S8"/>
    <property type="match status" value="1"/>
</dbReference>
<dbReference type="Proteomes" id="UP000254866">
    <property type="component" value="Unassembled WGS sequence"/>
</dbReference>
<feature type="compositionally biased region" description="Polar residues" evidence="5">
    <location>
        <begin position="797"/>
        <end position="809"/>
    </location>
</feature>
<dbReference type="PROSITE" id="PS51892">
    <property type="entry name" value="SUBTILASE"/>
    <property type="match status" value="1"/>
</dbReference>
<evidence type="ECO:0000313" key="7">
    <source>
        <dbReference type="EMBL" id="RDL41226.1"/>
    </source>
</evidence>
<feature type="region of interest" description="Disordered" evidence="5">
    <location>
        <begin position="627"/>
        <end position="661"/>
    </location>
</feature>
<organism evidence="7 8">
    <name type="scientific">Venustampulla echinocandica</name>
    <dbReference type="NCBI Taxonomy" id="2656787"/>
    <lineage>
        <taxon>Eukaryota</taxon>
        <taxon>Fungi</taxon>
        <taxon>Dikarya</taxon>
        <taxon>Ascomycota</taxon>
        <taxon>Pezizomycotina</taxon>
        <taxon>Leotiomycetes</taxon>
        <taxon>Helotiales</taxon>
        <taxon>Pleuroascaceae</taxon>
        <taxon>Venustampulla</taxon>
    </lineage>
</organism>
<comment type="caution">
    <text evidence="7">The sequence shown here is derived from an EMBL/GenBank/DDBJ whole genome shotgun (WGS) entry which is preliminary data.</text>
</comment>
<keyword evidence="1" id="KW-0645">Protease</keyword>
<dbReference type="Gene3D" id="3.40.50.200">
    <property type="entry name" value="Peptidase S8/S53 domain"/>
    <property type="match status" value="1"/>
</dbReference>
<feature type="region of interest" description="Disordered" evidence="5">
    <location>
        <begin position="103"/>
        <end position="150"/>
    </location>
</feature>
<evidence type="ECO:0000256" key="5">
    <source>
        <dbReference type="SAM" id="MobiDB-lite"/>
    </source>
</evidence>
<comment type="similarity">
    <text evidence="4">Belongs to the peptidase S8 family.</text>
</comment>
<dbReference type="GO" id="GO:0004252">
    <property type="term" value="F:serine-type endopeptidase activity"/>
    <property type="evidence" value="ECO:0007669"/>
    <property type="project" value="InterPro"/>
</dbReference>
<feature type="compositionally biased region" description="Basic and acidic residues" evidence="5">
    <location>
        <begin position="787"/>
        <end position="796"/>
    </location>
</feature>
<feature type="region of interest" description="Disordered" evidence="5">
    <location>
        <begin position="517"/>
        <end position="542"/>
    </location>
</feature>
<feature type="domain" description="Peptidase S8/S53" evidence="6">
    <location>
        <begin position="260"/>
        <end position="474"/>
    </location>
</feature>
<dbReference type="SUPFAM" id="SSF52743">
    <property type="entry name" value="Subtilisin-like"/>
    <property type="match status" value="1"/>
</dbReference>
<dbReference type="AlphaFoldDB" id="A0A370U0C4"/>
<dbReference type="GeneID" id="43594054"/>